<name>A0A5C5Z5B9_9BACT</name>
<proteinExistence type="predicted"/>
<evidence type="ECO:0000313" key="2">
    <source>
        <dbReference type="EMBL" id="TWT81763.1"/>
    </source>
</evidence>
<evidence type="ECO:0000256" key="1">
    <source>
        <dbReference type="SAM" id="Phobius"/>
    </source>
</evidence>
<feature type="transmembrane region" description="Helical" evidence="1">
    <location>
        <begin position="46"/>
        <end position="64"/>
    </location>
</feature>
<evidence type="ECO:0008006" key="4">
    <source>
        <dbReference type="Google" id="ProtNLM"/>
    </source>
</evidence>
<dbReference type="InterPro" id="IPR021727">
    <property type="entry name" value="DUF3299"/>
</dbReference>
<feature type="transmembrane region" description="Helical" evidence="1">
    <location>
        <begin position="20"/>
        <end position="40"/>
    </location>
</feature>
<dbReference type="Gene3D" id="2.40.50.870">
    <property type="entry name" value="Protein of unknown function (DUF3299)"/>
    <property type="match status" value="1"/>
</dbReference>
<dbReference type="RefSeq" id="WP_146397869.1">
    <property type="nucleotide sequence ID" value="NZ_SJPJ01000001.1"/>
</dbReference>
<dbReference type="OrthoDB" id="279013at2"/>
<dbReference type="AlphaFoldDB" id="A0A5C5Z5B9"/>
<organism evidence="2 3">
    <name type="scientific">Novipirellula herctigrandis</name>
    <dbReference type="NCBI Taxonomy" id="2527986"/>
    <lineage>
        <taxon>Bacteria</taxon>
        <taxon>Pseudomonadati</taxon>
        <taxon>Planctomycetota</taxon>
        <taxon>Planctomycetia</taxon>
        <taxon>Pirellulales</taxon>
        <taxon>Pirellulaceae</taxon>
        <taxon>Novipirellula</taxon>
    </lineage>
</organism>
<protein>
    <recommendedName>
        <fullName evidence="4">DUF4190 domain-containing protein</fullName>
    </recommendedName>
</protein>
<keyword evidence="1" id="KW-0812">Transmembrane</keyword>
<keyword evidence="1" id="KW-1133">Transmembrane helix</keyword>
<gene>
    <name evidence="2" type="ORF">CA13_32160</name>
</gene>
<dbReference type="EMBL" id="SJPJ01000001">
    <property type="protein sequence ID" value="TWT81763.1"/>
    <property type="molecule type" value="Genomic_DNA"/>
</dbReference>
<keyword evidence="1" id="KW-0472">Membrane</keyword>
<accession>A0A5C5Z5B9</accession>
<feature type="transmembrane region" description="Helical" evidence="1">
    <location>
        <begin position="76"/>
        <end position="100"/>
    </location>
</feature>
<keyword evidence="3" id="KW-1185">Reference proteome</keyword>
<dbReference type="Pfam" id="PF11736">
    <property type="entry name" value="DUF3299"/>
    <property type="match status" value="1"/>
</dbReference>
<comment type="caution">
    <text evidence="2">The sequence shown here is derived from an EMBL/GenBank/DDBJ whole genome shotgun (WGS) entry which is preliminary data.</text>
</comment>
<dbReference type="Proteomes" id="UP000315010">
    <property type="component" value="Unassembled WGS sequence"/>
</dbReference>
<sequence>MSAELQMSTAADAVEFPYRAVSRAAIASLFFFVLALPGLIPTFAPMLFLAVVGLGAAIVGVRAIRNYPEEYSGRGLATFGMAANALLLVGGLCLHTYIYLTEVPDGYTRIPFYELQQPENGPDMPTAFAADIDGENIFIKGYIHPSSGSGLLRQFILVPDLGTCCFGGQPKSSDMIEVTLTGGKSAEGSMMKRKLAGKFILNRIPQKKTDFDNIVYYRLKANFVK</sequence>
<reference evidence="2 3" key="1">
    <citation type="submission" date="2019-02" db="EMBL/GenBank/DDBJ databases">
        <title>Deep-cultivation of Planctomycetes and their phenomic and genomic characterization uncovers novel biology.</title>
        <authorList>
            <person name="Wiegand S."/>
            <person name="Jogler M."/>
            <person name="Boedeker C."/>
            <person name="Pinto D."/>
            <person name="Vollmers J."/>
            <person name="Rivas-Marin E."/>
            <person name="Kohn T."/>
            <person name="Peeters S.H."/>
            <person name="Heuer A."/>
            <person name="Rast P."/>
            <person name="Oberbeckmann S."/>
            <person name="Bunk B."/>
            <person name="Jeske O."/>
            <person name="Meyerdierks A."/>
            <person name="Storesund J.E."/>
            <person name="Kallscheuer N."/>
            <person name="Luecker S."/>
            <person name="Lage O.M."/>
            <person name="Pohl T."/>
            <person name="Merkel B.J."/>
            <person name="Hornburger P."/>
            <person name="Mueller R.-W."/>
            <person name="Bruemmer F."/>
            <person name="Labrenz M."/>
            <person name="Spormann A.M."/>
            <person name="Op Den Camp H."/>
            <person name="Overmann J."/>
            <person name="Amann R."/>
            <person name="Jetten M.S.M."/>
            <person name="Mascher T."/>
            <person name="Medema M.H."/>
            <person name="Devos D.P."/>
            <person name="Kaster A.-K."/>
            <person name="Ovreas L."/>
            <person name="Rohde M."/>
            <person name="Galperin M.Y."/>
            <person name="Jogler C."/>
        </authorList>
    </citation>
    <scope>NUCLEOTIDE SEQUENCE [LARGE SCALE GENOMIC DNA]</scope>
    <source>
        <strain evidence="2 3">CA13</strain>
    </source>
</reference>
<evidence type="ECO:0000313" key="3">
    <source>
        <dbReference type="Proteomes" id="UP000315010"/>
    </source>
</evidence>